<dbReference type="GeneID" id="39873416"/>
<dbReference type="InterPro" id="IPR001623">
    <property type="entry name" value="DnaJ_domain"/>
</dbReference>
<feature type="region of interest" description="Disordered" evidence="1">
    <location>
        <begin position="52"/>
        <end position="74"/>
    </location>
</feature>
<gene>
    <name evidence="2" type="ORF">BOVATA_011390</name>
</gene>
<dbReference type="AlphaFoldDB" id="A0A2H6K9H1"/>
<dbReference type="Proteomes" id="UP000236319">
    <property type="component" value="Unassembled WGS sequence"/>
</dbReference>
<accession>A0A2H6K9H1</accession>
<feature type="compositionally biased region" description="Basic and acidic residues" evidence="1">
    <location>
        <begin position="306"/>
        <end position="316"/>
    </location>
</feature>
<name>A0A2H6K9H1_9APIC</name>
<feature type="region of interest" description="Disordered" evidence="1">
    <location>
        <begin position="299"/>
        <end position="338"/>
    </location>
</feature>
<feature type="region of interest" description="Disordered" evidence="1">
    <location>
        <begin position="154"/>
        <end position="187"/>
    </location>
</feature>
<evidence type="ECO:0000313" key="3">
    <source>
        <dbReference type="Proteomes" id="UP000236319"/>
    </source>
</evidence>
<dbReference type="VEuPathDB" id="PiroplasmaDB:BOVATA_011390"/>
<dbReference type="Gene3D" id="1.10.287.110">
    <property type="entry name" value="DnaJ domain"/>
    <property type="match status" value="1"/>
</dbReference>
<comment type="caution">
    <text evidence="2">The sequence shown here is derived from an EMBL/GenBank/DDBJ whole genome shotgun (WGS) entry which is preliminary data.</text>
</comment>
<feature type="compositionally biased region" description="Polar residues" evidence="1">
    <location>
        <begin position="60"/>
        <end position="69"/>
    </location>
</feature>
<dbReference type="InterPro" id="IPR036869">
    <property type="entry name" value="J_dom_sf"/>
</dbReference>
<proteinExistence type="predicted"/>
<dbReference type="EMBL" id="BDSA01000001">
    <property type="protein sequence ID" value="GBE59646.1"/>
    <property type="molecule type" value="Genomic_DNA"/>
</dbReference>
<feature type="region of interest" description="Disordered" evidence="1">
    <location>
        <begin position="111"/>
        <end position="130"/>
    </location>
</feature>
<evidence type="ECO:0000256" key="1">
    <source>
        <dbReference type="SAM" id="MobiDB-lite"/>
    </source>
</evidence>
<feature type="region of interest" description="Disordered" evidence="1">
    <location>
        <begin position="366"/>
        <end position="390"/>
    </location>
</feature>
<organism evidence="2 3">
    <name type="scientific">Babesia ovata</name>
    <dbReference type="NCBI Taxonomy" id="189622"/>
    <lineage>
        <taxon>Eukaryota</taxon>
        <taxon>Sar</taxon>
        <taxon>Alveolata</taxon>
        <taxon>Apicomplexa</taxon>
        <taxon>Aconoidasida</taxon>
        <taxon>Piroplasmida</taxon>
        <taxon>Babesiidae</taxon>
        <taxon>Babesia</taxon>
    </lineage>
</organism>
<sequence length="489" mass="54492">MEDYFAEFSDVLRSADSLRSLDNTWSGQKAEVTSKLPYPIYKPECNTDEQAGSKAVYGSFEQSDSNPNLEESECEDETGNHVFDPFVTLDAQVDLLNELLGSLGIATTPNVDRTGAKSPHSKEEAFSPAHRIQSVDSEGSVDFFGELGDDATMFQDVDPFKPIDVNDRERNADSSDFSGSTTDLTEAPCQKIAGDTKQWDNASSVDPAKVVSRLSGGGGDANEDKDPQGPLAHANNQQDDPFSDLWLNAGSKIHLKKHESNADDGMHNKITQESDSRDKQFMSSDSFAELERIIFQPSTNRSKNRAKQEDWDRWFDDLTPVSPTGNRSMPEEPGVDVESQDGVVDEFDSLMDESFPAWSRVRETDKSDAVDVTGNENGDAVTGPKASEHTDHEELLIRREIDEWARTGNGELKDIRTLLFTLKQVLWRGITWNAMDITSCVSDKAAIKRHYRRALLACHPDKHNKSDWRTALRAQMITQALQEAWCTLT</sequence>
<feature type="region of interest" description="Disordered" evidence="1">
    <location>
        <begin position="210"/>
        <end position="242"/>
    </location>
</feature>
<dbReference type="CDD" id="cd06257">
    <property type="entry name" value="DnaJ"/>
    <property type="match status" value="1"/>
</dbReference>
<evidence type="ECO:0000313" key="2">
    <source>
        <dbReference type="EMBL" id="GBE59646.1"/>
    </source>
</evidence>
<dbReference type="OrthoDB" id="1717591at2759"/>
<feature type="compositionally biased region" description="Polar residues" evidence="1">
    <location>
        <begin position="174"/>
        <end position="184"/>
    </location>
</feature>
<dbReference type="SUPFAM" id="SSF46565">
    <property type="entry name" value="Chaperone J-domain"/>
    <property type="match status" value="1"/>
</dbReference>
<protein>
    <submittedName>
        <fullName evidence="2">Uncharacterized protein</fullName>
    </submittedName>
</protein>
<reference evidence="2 3" key="1">
    <citation type="journal article" date="2017" name="BMC Genomics">
        <title>Whole-genome assembly of Babesia ovata and comparative genomics between closely related pathogens.</title>
        <authorList>
            <person name="Yamagishi J."/>
            <person name="Asada M."/>
            <person name="Hakimi H."/>
            <person name="Tanaka T.Q."/>
            <person name="Sugimoto C."/>
            <person name="Kawazu S."/>
        </authorList>
    </citation>
    <scope>NUCLEOTIDE SEQUENCE [LARGE SCALE GENOMIC DNA]</scope>
    <source>
        <strain evidence="2 3">Miyake</strain>
    </source>
</reference>
<feature type="region of interest" description="Disordered" evidence="1">
    <location>
        <begin position="258"/>
        <end position="279"/>
    </location>
</feature>
<feature type="compositionally biased region" description="Basic and acidic residues" evidence="1">
    <location>
        <begin position="158"/>
        <end position="173"/>
    </location>
</feature>
<dbReference type="RefSeq" id="XP_028865889.1">
    <property type="nucleotide sequence ID" value="XM_029010056.1"/>
</dbReference>
<keyword evidence="3" id="KW-1185">Reference proteome</keyword>